<dbReference type="InterPro" id="IPR018759">
    <property type="entry name" value="BBP2_2"/>
</dbReference>
<evidence type="ECO:0000256" key="1">
    <source>
        <dbReference type="SAM" id="MobiDB-lite"/>
    </source>
</evidence>
<organism evidence="2 3">
    <name type="scientific">Azospirillum cavernae</name>
    <dbReference type="NCBI Taxonomy" id="2320860"/>
    <lineage>
        <taxon>Bacteria</taxon>
        <taxon>Pseudomonadati</taxon>
        <taxon>Pseudomonadota</taxon>
        <taxon>Alphaproteobacteria</taxon>
        <taxon>Rhodospirillales</taxon>
        <taxon>Azospirillaceae</taxon>
        <taxon>Azospirillum</taxon>
    </lineage>
</organism>
<comment type="caution">
    <text evidence="2">The sequence shown here is derived from an EMBL/GenBank/DDBJ whole genome shotgun (WGS) entry which is preliminary data.</text>
</comment>
<feature type="region of interest" description="Disordered" evidence="1">
    <location>
        <begin position="70"/>
        <end position="103"/>
    </location>
</feature>
<name>A0A418VL35_9PROT</name>
<gene>
    <name evidence="2" type="ORF">D3877_28525</name>
</gene>
<proteinExistence type="predicted"/>
<accession>A0A418VL35</accession>
<sequence length="479" mass="53839">MIRIEAGMSAKSMIRGEMAVVVYQMGRRIMHMVSDKGYQPIIRALAACVAMGLLSSASLSYAQALNVQKEEDPRRAKNAARVTKEVTPSDDDNGSNDKERVDESFQPKGLEVGKFLFFPLIENDVSFNSNIYSTRDNVKSDLVTKIAPEFRLRSRFSEHSLNITGRVEEFVYKNHEKENHLDANLTADGRYDLSRDWEATGLLNYARQYEDRGSPDAVAGKRPTLTHLYSSRVGSKLREGRMTYAGNMTLDRRIFENVTTSTGSVINNSDRDRTEAEGELSTSYEMFPGYSVVGEVSANRRSYDSNRDDQGFQRSSWGYAARTGIGVDISQLIRGDFMVGYMAQNYEDPRFKDPQGLSVRASFNWTPSKMTVVVPSFERSIQETTTSQVSGSVRSSAGLLVRHELERNVVLTMTTRVSNDYYKGTGQSNWTYEARLRGIWSLAPEYYIGGEAGGRIRTSTVQSSEFKQATALLRFGLRM</sequence>
<reference evidence="2 3" key="1">
    <citation type="submission" date="2018-09" db="EMBL/GenBank/DDBJ databases">
        <authorList>
            <person name="Zhu H."/>
        </authorList>
    </citation>
    <scope>NUCLEOTIDE SEQUENCE [LARGE SCALE GENOMIC DNA]</scope>
    <source>
        <strain evidence="2 3">K2W22B-5</strain>
    </source>
</reference>
<keyword evidence="3" id="KW-1185">Reference proteome</keyword>
<dbReference type="Proteomes" id="UP000283458">
    <property type="component" value="Unassembled WGS sequence"/>
</dbReference>
<dbReference type="EMBL" id="QYUL01000006">
    <property type="protein sequence ID" value="RJF76831.1"/>
    <property type="molecule type" value="Genomic_DNA"/>
</dbReference>
<protein>
    <recommendedName>
        <fullName evidence="4">Outer membrane beta-barrel protein</fullName>
    </recommendedName>
</protein>
<evidence type="ECO:0000313" key="3">
    <source>
        <dbReference type="Proteomes" id="UP000283458"/>
    </source>
</evidence>
<evidence type="ECO:0000313" key="2">
    <source>
        <dbReference type="EMBL" id="RJF76831.1"/>
    </source>
</evidence>
<dbReference type="AlphaFoldDB" id="A0A418VL35"/>
<dbReference type="Pfam" id="PF10082">
    <property type="entry name" value="BBP2_2"/>
    <property type="match status" value="1"/>
</dbReference>
<evidence type="ECO:0008006" key="4">
    <source>
        <dbReference type="Google" id="ProtNLM"/>
    </source>
</evidence>